<dbReference type="EMBL" id="LQRA01000110">
    <property type="protein sequence ID" value="KZE71607.1"/>
    <property type="molecule type" value="Genomic_DNA"/>
</dbReference>
<proteinExistence type="inferred from homology"/>
<keyword evidence="3" id="KW-0731">Sigma factor</keyword>
<comment type="similarity">
    <text evidence="1">Belongs to the sigma-70 factor family. ECF subfamily.</text>
</comment>
<dbReference type="InterPro" id="IPR013324">
    <property type="entry name" value="RNA_pol_sigma_r3/r4-like"/>
</dbReference>
<dbReference type="PANTHER" id="PTHR43133">
    <property type="entry name" value="RNA POLYMERASE ECF-TYPE SIGMA FACTO"/>
    <property type="match status" value="1"/>
</dbReference>
<accession>A0A163TD72</accession>
<sequence length="174" mass="20189">MREEVIKAQKGDKEAFISLIRQIEQWLYNVSRSILPNDEDCADAAQEAIVKAYKGLHALKDPNLFSTWLIRILINECNKIWNTKRKYVSGAAAEQSYSMEGYEEKLEIREAVEKLEQPLKVVVVLYYFEDLPVKQIAEILELPEGTIKSRLNRARTSLSQMFTNPLERNIDYGY</sequence>
<dbReference type="GO" id="GO:0006352">
    <property type="term" value="P:DNA-templated transcription initiation"/>
    <property type="evidence" value="ECO:0007669"/>
    <property type="project" value="InterPro"/>
</dbReference>
<dbReference type="PANTHER" id="PTHR43133:SF51">
    <property type="entry name" value="RNA POLYMERASE SIGMA FACTOR"/>
    <property type="match status" value="1"/>
</dbReference>
<keyword evidence="4" id="KW-0804">Transcription</keyword>
<dbReference type="InterPro" id="IPR039425">
    <property type="entry name" value="RNA_pol_sigma-70-like"/>
</dbReference>
<keyword evidence="2" id="KW-0805">Transcription regulation</keyword>
<dbReference type="CDD" id="cd06171">
    <property type="entry name" value="Sigma70_r4"/>
    <property type="match status" value="1"/>
</dbReference>
<organism evidence="7 8">
    <name type="scientific">Paenibacillus elgii</name>
    <dbReference type="NCBI Taxonomy" id="189691"/>
    <lineage>
        <taxon>Bacteria</taxon>
        <taxon>Bacillati</taxon>
        <taxon>Bacillota</taxon>
        <taxon>Bacilli</taxon>
        <taxon>Bacillales</taxon>
        <taxon>Paenibacillaceae</taxon>
        <taxon>Paenibacillus</taxon>
    </lineage>
</organism>
<comment type="caution">
    <text evidence="7">The sequence shown here is derived from an EMBL/GenBank/DDBJ whole genome shotgun (WGS) entry which is preliminary data.</text>
</comment>
<dbReference type="Pfam" id="PF04542">
    <property type="entry name" value="Sigma70_r2"/>
    <property type="match status" value="1"/>
</dbReference>
<evidence type="ECO:0008006" key="9">
    <source>
        <dbReference type="Google" id="ProtNLM"/>
    </source>
</evidence>
<dbReference type="SUPFAM" id="SSF88659">
    <property type="entry name" value="Sigma3 and sigma4 domains of RNA polymerase sigma factors"/>
    <property type="match status" value="1"/>
</dbReference>
<name>A0A163TD72_9BACL</name>
<dbReference type="Gene3D" id="1.10.10.10">
    <property type="entry name" value="Winged helix-like DNA-binding domain superfamily/Winged helix DNA-binding domain"/>
    <property type="match status" value="1"/>
</dbReference>
<dbReference type="Gene3D" id="1.10.1740.10">
    <property type="match status" value="1"/>
</dbReference>
<dbReference type="eggNOG" id="COG1595">
    <property type="taxonomic scope" value="Bacteria"/>
</dbReference>
<feature type="domain" description="RNA polymerase sigma factor 70 region 4 type 2" evidence="6">
    <location>
        <begin position="106"/>
        <end position="158"/>
    </location>
</feature>
<evidence type="ECO:0000313" key="7">
    <source>
        <dbReference type="EMBL" id="KZE71607.1"/>
    </source>
</evidence>
<dbReference type="NCBIfam" id="TIGR02937">
    <property type="entry name" value="sigma70-ECF"/>
    <property type="match status" value="1"/>
</dbReference>
<dbReference type="SUPFAM" id="SSF88946">
    <property type="entry name" value="Sigma2 domain of RNA polymerase sigma factors"/>
    <property type="match status" value="1"/>
</dbReference>
<dbReference type="STRING" id="1007103.GCA_000213315_04100"/>
<dbReference type="InterPro" id="IPR007627">
    <property type="entry name" value="RNA_pol_sigma70_r2"/>
</dbReference>
<dbReference type="Pfam" id="PF08281">
    <property type="entry name" value="Sigma70_r4_2"/>
    <property type="match status" value="1"/>
</dbReference>
<reference evidence="8" key="1">
    <citation type="submission" date="2016-01" db="EMBL/GenBank/DDBJ databases">
        <title>Draft genome of Chromobacterium sp. F49.</title>
        <authorList>
            <person name="Hong K.W."/>
        </authorList>
    </citation>
    <scope>NUCLEOTIDE SEQUENCE [LARGE SCALE GENOMIC DNA]</scope>
    <source>
        <strain evidence="8">M63</strain>
    </source>
</reference>
<dbReference type="InterPro" id="IPR014284">
    <property type="entry name" value="RNA_pol_sigma-70_dom"/>
</dbReference>
<dbReference type="GO" id="GO:0003677">
    <property type="term" value="F:DNA binding"/>
    <property type="evidence" value="ECO:0007669"/>
    <property type="project" value="InterPro"/>
</dbReference>
<gene>
    <name evidence="7" type="ORF">AV654_05215</name>
</gene>
<evidence type="ECO:0000256" key="2">
    <source>
        <dbReference type="ARBA" id="ARBA00023015"/>
    </source>
</evidence>
<dbReference type="InterPro" id="IPR013325">
    <property type="entry name" value="RNA_pol_sigma_r2"/>
</dbReference>
<evidence type="ECO:0000256" key="4">
    <source>
        <dbReference type="ARBA" id="ARBA00023163"/>
    </source>
</evidence>
<evidence type="ECO:0000256" key="1">
    <source>
        <dbReference type="ARBA" id="ARBA00010641"/>
    </source>
</evidence>
<dbReference type="GO" id="GO:0016987">
    <property type="term" value="F:sigma factor activity"/>
    <property type="evidence" value="ECO:0007669"/>
    <property type="project" value="UniProtKB-KW"/>
</dbReference>
<evidence type="ECO:0000259" key="6">
    <source>
        <dbReference type="Pfam" id="PF08281"/>
    </source>
</evidence>
<dbReference type="RefSeq" id="WP_063187994.1">
    <property type="nucleotide sequence ID" value="NZ_LQRA01000110.1"/>
</dbReference>
<dbReference type="AlphaFoldDB" id="A0A163TD72"/>
<dbReference type="InterPro" id="IPR013249">
    <property type="entry name" value="RNA_pol_sigma70_r4_t2"/>
</dbReference>
<evidence type="ECO:0000259" key="5">
    <source>
        <dbReference type="Pfam" id="PF04542"/>
    </source>
</evidence>
<keyword evidence="8" id="KW-1185">Reference proteome</keyword>
<evidence type="ECO:0000256" key="3">
    <source>
        <dbReference type="ARBA" id="ARBA00023082"/>
    </source>
</evidence>
<feature type="domain" description="RNA polymerase sigma-70 region 2" evidence="5">
    <location>
        <begin position="19"/>
        <end position="83"/>
    </location>
</feature>
<dbReference type="Proteomes" id="UP000076563">
    <property type="component" value="Unassembled WGS sequence"/>
</dbReference>
<evidence type="ECO:0000313" key="8">
    <source>
        <dbReference type="Proteomes" id="UP000076563"/>
    </source>
</evidence>
<dbReference type="OrthoDB" id="9782703at2"/>
<protein>
    <recommendedName>
        <fullName evidence="9">RNA polymerase</fullName>
    </recommendedName>
</protein>
<dbReference type="InterPro" id="IPR036388">
    <property type="entry name" value="WH-like_DNA-bd_sf"/>
</dbReference>